<organism evidence="1 2">
    <name type="scientific">Mycobacterium aquaticum</name>
    <dbReference type="NCBI Taxonomy" id="1927124"/>
    <lineage>
        <taxon>Bacteria</taxon>
        <taxon>Bacillati</taxon>
        <taxon>Actinomycetota</taxon>
        <taxon>Actinomycetes</taxon>
        <taxon>Mycobacteriales</taxon>
        <taxon>Mycobacteriaceae</taxon>
        <taxon>Mycobacterium</taxon>
    </lineage>
</organism>
<protein>
    <submittedName>
        <fullName evidence="1">Uncharacterized protein</fullName>
    </submittedName>
</protein>
<sequence length="28" mass="3142">MTRLIAEIQRDSFTGVGQPALLKGKRVR</sequence>
<keyword evidence="2" id="KW-1185">Reference proteome</keyword>
<proteinExistence type="predicted"/>
<accession>A0A1X0B2K2</accession>
<reference evidence="1 2" key="1">
    <citation type="submission" date="2017-02" db="EMBL/GenBank/DDBJ databases">
        <title>The new phylogeny of genus Mycobacterium.</title>
        <authorList>
            <person name="Tortoli E."/>
            <person name="Trovato A."/>
            <person name="Cirillo D.M."/>
        </authorList>
    </citation>
    <scope>NUCLEOTIDE SEQUENCE [LARGE SCALE GENOMIC DNA]</scope>
    <source>
        <strain evidence="1 2">RW6</strain>
    </source>
</reference>
<dbReference type="EMBL" id="MVHF01000008">
    <property type="protein sequence ID" value="ORA36562.1"/>
    <property type="molecule type" value="Genomic_DNA"/>
</dbReference>
<dbReference type="Proteomes" id="UP000192448">
    <property type="component" value="Unassembled WGS sequence"/>
</dbReference>
<comment type="caution">
    <text evidence="1">The sequence shown here is derived from an EMBL/GenBank/DDBJ whole genome shotgun (WGS) entry which is preliminary data.</text>
</comment>
<gene>
    <name evidence="1" type="ORF">BST13_10705</name>
</gene>
<evidence type="ECO:0000313" key="2">
    <source>
        <dbReference type="Proteomes" id="UP000192448"/>
    </source>
</evidence>
<name>A0A1X0B2K2_9MYCO</name>
<dbReference type="AlphaFoldDB" id="A0A1X0B2K2"/>
<evidence type="ECO:0000313" key="1">
    <source>
        <dbReference type="EMBL" id="ORA36562.1"/>
    </source>
</evidence>